<dbReference type="EMBL" id="AY512909">
    <property type="protein sequence ID" value="AAR87780.1"/>
    <property type="molecule type" value="mRNA"/>
</dbReference>
<gene>
    <name evidence="2" type="primary">Gm14661</name>
</gene>
<name>Q6R5H3_MOUSE</name>
<dbReference type="AlphaFoldDB" id="Q6R5H3"/>
<reference evidence="1" key="1">
    <citation type="journal article" date="2003" name="PLoS Biol.">
        <title>Transcriptome analysis of mouse stem cells and early embryos.</title>
        <authorList>
            <person name="Sharov A.A."/>
            <person name="Piao Y."/>
            <person name="Matoba R."/>
            <person name="Dudekula D.B."/>
            <person name="Qian Y."/>
            <person name="VanBuren V."/>
            <person name="Falco G."/>
            <person name="Martin P.R."/>
            <person name="Stagg C.A."/>
            <person name="Bassey U.C."/>
            <person name="Wang Y."/>
            <person name="Carter M.G."/>
            <person name="Hamatani T."/>
            <person name="Aiba K."/>
            <person name="Akutsu H."/>
            <person name="Sharova L."/>
            <person name="Tanaka T.S."/>
            <person name="Kimber W.L."/>
            <person name="Yoshikawa T."/>
            <person name="Jaradat S.A."/>
            <person name="Pantano S."/>
            <person name="Nagaraja R."/>
            <person name="Boheler K.R."/>
            <person name="Taub D."/>
            <person name="Hodes R.J."/>
            <person name="Longo D.L."/>
            <person name="Schlessinger D."/>
            <person name="Keller J."/>
            <person name="Klotz E."/>
            <person name="Kelsoe G."/>
            <person name="Umezawa A."/>
            <person name="Vescovi A.L."/>
            <person name="Rossant J."/>
            <person name="Kunath T."/>
            <person name="Hogan B.L.M."/>
            <person name="Curci A."/>
            <person name="D'Urso M."/>
            <person name="Kelso J."/>
            <person name="Hide W."/>
            <person name="Ko M.S.H."/>
        </authorList>
    </citation>
    <scope>NUCLEOTIDE SEQUENCE</scope>
    <source>
        <strain evidence="1">C57BL/6</strain>
    </source>
</reference>
<organism evidence="1">
    <name type="scientific">Mus musculus</name>
    <name type="common">Mouse</name>
    <dbReference type="NCBI Taxonomy" id="10090"/>
    <lineage>
        <taxon>Eukaryota</taxon>
        <taxon>Metazoa</taxon>
        <taxon>Chordata</taxon>
        <taxon>Craniata</taxon>
        <taxon>Vertebrata</taxon>
        <taxon>Euteleostomi</taxon>
        <taxon>Mammalia</taxon>
        <taxon>Eutheria</taxon>
        <taxon>Euarchontoglires</taxon>
        <taxon>Glires</taxon>
        <taxon>Rodentia</taxon>
        <taxon>Myomorpha</taxon>
        <taxon>Muroidea</taxon>
        <taxon>Muridae</taxon>
        <taxon>Murinae</taxon>
        <taxon>Mus</taxon>
        <taxon>Mus</taxon>
    </lineage>
</organism>
<dbReference type="AGR" id="MGI:3641636"/>
<dbReference type="MGI" id="MGI:3641636">
    <property type="gene designation" value="Gm14661"/>
</dbReference>
<evidence type="ECO:0000313" key="2">
    <source>
        <dbReference type="MGI" id="MGI:3641636"/>
    </source>
</evidence>
<protein>
    <submittedName>
        <fullName evidence="1">Uncharacterized protein</fullName>
    </submittedName>
</protein>
<evidence type="ECO:0000313" key="1">
    <source>
        <dbReference type="EMBL" id="AAR87780.1"/>
    </source>
</evidence>
<proteinExistence type="evidence at transcript level"/>
<sequence>MDMKPVKWRPWGCQNCGLPIKESFRNGIEPSQSQERMCVADSQAGEMEIPKALGVHLIISKILVDQHEGERILCSPQWILVLGWSNYSLLYPNCYILEWDCLFCIIVCWTMQLCLFVCFNL</sequence>
<accession>Q6R5H3</accession>